<proteinExistence type="predicted"/>
<sequence>MPRKTFTVDYCDFCDAEEKETEAEQTFTINGKEALACVPHGKPLQKALDAFEKVARPIAQAEPPASVRGRSRAAGKGKGESVRNGRAYNTAKVRAWAKEENEKAGEIVYAISDTARIKGEVIDAYLAAHPE</sequence>
<dbReference type="EMBL" id="BAAAUT010000021">
    <property type="protein sequence ID" value="GAA3136793.1"/>
    <property type="molecule type" value="Genomic_DNA"/>
</dbReference>
<organism evidence="2 3">
    <name type="scientific">Planomonospora alba</name>
    <dbReference type="NCBI Taxonomy" id="161354"/>
    <lineage>
        <taxon>Bacteria</taxon>
        <taxon>Bacillati</taxon>
        <taxon>Actinomycetota</taxon>
        <taxon>Actinomycetes</taxon>
        <taxon>Streptosporangiales</taxon>
        <taxon>Streptosporangiaceae</taxon>
        <taxon>Planomonospora</taxon>
    </lineage>
</organism>
<evidence type="ECO:0000313" key="2">
    <source>
        <dbReference type="EMBL" id="GAA3136793.1"/>
    </source>
</evidence>
<keyword evidence="3" id="KW-1185">Reference proteome</keyword>
<evidence type="ECO:0000256" key="1">
    <source>
        <dbReference type="SAM" id="MobiDB-lite"/>
    </source>
</evidence>
<name>A0ABP6N6X0_9ACTN</name>
<dbReference type="RefSeq" id="WP_344859748.1">
    <property type="nucleotide sequence ID" value="NZ_BAAAUT010000021.1"/>
</dbReference>
<comment type="caution">
    <text evidence="2">The sequence shown here is derived from an EMBL/GenBank/DDBJ whole genome shotgun (WGS) entry which is preliminary data.</text>
</comment>
<gene>
    <name evidence="2" type="ORF">GCM10010466_29510</name>
</gene>
<feature type="region of interest" description="Disordered" evidence="1">
    <location>
        <begin position="59"/>
        <end position="84"/>
    </location>
</feature>
<evidence type="ECO:0000313" key="3">
    <source>
        <dbReference type="Proteomes" id="UP001500320"/>
    </source>
</evidence>
<dbReference type="Proteomes" id="UP001500320">
    <property type="component" value="Unassembled WGS sequence"/>
</dbReference>
<protein>
    <submittedName>
        <fullName evidence="2">Uncharacterized protein</fullName>
    </submittedName>
</protein>
<accession>A0ABP6N6X0</accession>
<reference evidence="3" key="1">
    <citation type="journal article" date="2019" name="Int. J. Syst. Evol. Microbiol.">
        <title>The Global Catalogue of Microorganisms (GCM) 10K type strain sequencing project: providing services to taxonomists for standard genome sequencing and annotation.</title>
        <authorList>
            <consortium name="The Broad Institute Genomics Platform"/>
            <consortium name="The Broad Institute Genome Sequencing Center for Infectious Disease"/>
            <person name="Wu L."/>
            <person name="Ma J."/>
        </authorList>
    </citation>
    <scope>NUCLEOTIDE SEQUENCE [LARGE SCALE GENOMIC DNA]</scope>
    <source>
        <strain evidence="3">JCM 9373</strain>
    </source>
</reference>